<dbReference type="HOGENOM" id="CLU_004544_4_3_1"/>
<dbReference type="InParanoid" id="G0P530"/>
<feature type="compositionally biased region" description="Low complexity" evidence="1">
    <location>
        <begin position="1"/>
        <end position="16"/>
    </location>
</feature>
<feature type="region of interest" description="Disordered" evidence="1">
    <location>
        <begin position="1"/>
        <end position="76"/>
    </location>
</feature>
<feature type="compositionally biased region" description="Polar residues" evidence="1">
    <location>
        <begin position="34"/>
        <end position="46"/>
    </location>
</feature>
<dbReference type="InterPro" id="IPR036085">
    <property type="entry name" value="PAZ_dom_sf"/>
</dbReference>
<evidence type="ECO:0000259" key="2">
    <source>
        <dbReference type="PROSITE" id="PS50821"/>
    </source>
</evidence>
<gene>
    <name evidence="4" type="ORF">CAEBREN_16066</name>
</gene>
<dbReference type="InterPro" id="IPR036397">
    <property type="entry name" value="RNaseH_sf"/>
</dbReference>
<protein>
    <recommendedName>
        <fullName evidence="6">Piwi domain-containing protein</fullName>
    </recommendedName>
</protein>
<dbReference type="SUPFAM" id="SSF53098">
    <property type="entry name" value="Ribonuclease H-like"/>
    <property type="match status" value="1"/>
</dbReference>
<dbReference type="Pfam" id="PF02170">
    <property type="entry name" value="PAZ"/>
    <property type="match status" value="1"/>
</dbReference>
<dbReference type="SUPFAM" id="SSF101690">
    <property type="entry name" value="PAZ domain"/>
    <property type="match status" value="1"/>
</dbReference>
<dbReference type="Proteomes" id="UP000008068">
    <property type="component" value="Unassembled WGS sequence"/>
</dbReference>
<evidence type="ECO:0000313" key="5">
    <source>
        <dbReference type="Proteomes" id="UP000008068"/>
    </source>
</evidence>
<proteinExistence type="predicted"/>
<evidence type="ECO:0008006" key="6">
    <source>
        <dbReference type="Google" id="ProtNLM"/>
    </source>
</evidence>
<dbReference type="eggNOG" id="KOG1041">
    <property type="taxonomic scope" value="Eukaryota"/>
</dbReference>
<sequence>MSHGGGHHGQSSSSGGSSSGRGGRGGSQGRRGDNLSQQMGRMNIYSQHPPARSTVPRVGQPGDLVGSAQHPNAPFPKASLAHHQQEFAKRPKGSVYERPAVGTKTELLTNHVLVHLPQQTLKLYCYHIAVFQNNKELTKREEAGPIFYNLVSRFRREFPDSSTFIFNDVNMLWTMVQLPKAEGEVRFKNHRIVYKYTSRVDFGQTIREDQDRQLLATLVDAIATHRVRNPACSKYTVYKQCIFMLQTVPENPDEVCNAPLTVPLGHGLDARIGISIAVRLNLRAGITACFDTTHKLFTRTGYPLIRLLCELINGDTITDGEFENFWDERLRQAVVTEENRKQLDEILSKMRLRYSRDIAIQIDENGRETVPSLMVCRERGKLFKYYRLTPGSAANTYFPDHEGREWTVAEWFLRCCNIRLRYPNLPCFERKPSRQRPSFCAWPMEFVTYIPESKRFDGLPPTVTRNELIEHTTIKTAPQGRALFEKIIGQNQIADCPPVIDNNDPMMQRYGLTFEKEMINVKATVLPAATVEYGGGYKFQDKNHEGEWEAVTHDPCLAVLDGSIYVRNKDKDNDAPKITKRLLGSILNVCSPLNRRNEFHYDPAGYHHLMKAIERTGQPVAWENKEAGQAAIHGVLNFSQNRDDPKKIIEFLEKLKENANAEENNKKYKKSDEEVLIPLVWIVFEVRCSTFAGGRDGFANEYNFIKYLGDSALGVYTQGILSKNLSIVQENPITCKLTRLIVEKVLGKVGTTHRKLEREGDHKSWTKLTDPKSPTLVLGVDVSHPSPRDRELGGVRSLSVASVVGNIDFDCTEFRSSCRIQDAGAEMIVRFQDEIAARLYDFQRNTGVLPAHIVMYRDGLGETDFQRILWEERRSIDQCCKNISVKYDPTITYIVVTKRHHTKFFLKNHEEGHEKHGHNILPGTLVEEKVTTNTFYDFFLATQIGQTGIARPTHYYVLHDTWEPYVAFWPTVTHALTYLFCRTTSVVSLPSPVLYAHLAAKRAKEHIDGAENYARIHKIKLSFENVHDVEKLTKAINVNSGLDGMTFV</sequence>
<dbReference type="AlphaFoldDB" id="G0P530"/>
<dbReference type="InterPro" id="IPR003100">
    <property type="entry name" value="PAZ_dom"/>
</dbReference>
<dbReference type="Pfam" id="PF02171">
    <property type="entry name" value="Piwi"/>
    <property type="match status" value="1"/>
</dbReference>
<dbReference type="SMART" id="SM00950">
    <property type="entry name" value="Piwi"/>
    <property type="match status" value="1"/>
</dbReference>
<feature type="domain" description="Piwi" evidence="3">
    <location>
        <begin position="703"/>
        <end position="1008"/>
    </location>
</feature>
<dbReference type="GO" id="GO:0003723">
    <property type="term" value="F:RNA binding"/>
    <property type="evidence" value="ECO:0007669"/>
    <property type="project" value="InterPro"/>
</dbReference>
<feature type="domain" description="PAZ" evidence="2">
    <location>
        <begin position="342"/>
        <end position="451"/>
    </location>
</feature>
<keyword evidence="5" id="KW-1185">Reference proteome</keyword>
<dbReference type="PROSITE" id="PS50822">
    <property type="entry name" value="PIWI"/>
    <property type="match status" value="1"/>
</dbReference>
<organism evidence="5">
    <name type="scientific">Caenorhabditis brenneri</name>
    <name type="common">Nematode worm</name>
    <dbReference type="NCBI Taxonomy" id="135651"/>
    <lineage>
        <taxon>Eukaryota</taxon>
        <taxon>Metazoa</taxon>
        <taxon>Ecdysozoa</taxon>
        <taxon>Nematoda</taxon>
        <taxon>Chromadorea</taxon>
        <taxon>Rhabditida</taxon>
        <taxon>Rhabditina</taxon>
        <taxon>Rhabditomorpha</taxon>
        <taxon>Rhabditoidea</taxon>
        <taxon>Rhabditidae</taxon>
        <taxon>Peloderinae</taxon>
        <taxon>Caenorhabditis</taxon>
    </lineage>
</organism>
<dbReference type="EMBL" id="GL380073">
    <property type="protein sequence ID" value="EGT45178.1"/>
    <property type="molecule type" value="Genomic_DNA"/>
</dbReference>
<dbReference type="Gene3D" id="3.30.420.10">
    <property type="entry name" value="Ribonuclease H-like superfamily/Ribonuclease H"/>
    <property type="match status" value="1"/>
</dbReference>
<dbReference type="STRING" id="135651.G0P530"/>
<name>G0P530_CAEBE</name>
<evidence type="ECO:0000259" key="3">
    <source>
        <dbReference type="PROSITE" id="PS50822"/>
    </source>
</evidence>
<reference evidence="5" key="1">
    <citation type="submission" date="2011-07" db="EMBL/GenBank/DDBJ databases">
        <authorList>
            <consortium name="Caenorhabditis brenneri Sequencing and Analysis Consortium"/>
            <person name="Wilson R.K."/>
        </authorList>
    </citation>
    <scope>NUCLEOTIDE SEQUENCE [LARGE SCALE GENOMIC DNA]</scope>
    <source>
        <strain evidence="5">PB2801</strain>
    </source>
</reference>
<dbReference type="PROSITE" id="PS50821">
    <property type="entry name" value="PAZ"/>
    <property type="match status" value="1"/>
</dbReference>
<dbReference type="PANTHER" id="PTHR22891">
    <property type="entry name" value="EUKARYOTIC TRANSLATION INITIATION FACTOR 2C"/>
    <property type="match status" value="1"/>
</dbReference>
<evidence type="ECO:0000313" key="4">
    <source>
        <dbReference type="EMBL" id="EGT45178.1"/>
    </source>
</evidence>
<dbReference type="InterPro" id="IPR012337">
    <property type="entry name" value="RNaseH-like_sf"/>
</dbReference>
<dbReference type="FunCoup" id="G0P530">
    <property type="interactions" value="107"/>
</dbReference>
<evidence type="ECO:0000256" key="1">
    <source>
        <dbReference type="SAM" id="MobiDB-lite"/>
    </source>
</evidence>
<feature type="compositionally biased region" description="Gly residues" evidence="1">
    <location>
        <begin position="17"/>
        <end position="29"/>
    </location>
</feature>
<accession>G0P530</accession>
<dbReference type="OrthoDB" id="5971213at2759"/>
<dbReference type="Gene3D" id="2.170.260.10">
    <property type="entry name" value="paz domain"/>
    <property type="match status" value="1"/>
</dbReference>
<dbReference type="CDD" id="cd02846">
    <property type="entry name" value="PAZ_argonaute_like"/>
    <property type="match status" value="1"/>
</dbReference>
<dbReference type="InterPro" id="IPR003165">
    <property type="entry name" value="Piwi"/>
</dbReference>